<proteinExistence type="predicted"/>
<name>A0A432XJZ2_9GAMM</name>
<feature type="signal peptide" evidence="1">
    <location>
        <begin position="1"/>
        <end position="20"/>
    </location>
</feature>
<dbReference type="RefSeq" id="WP_092836208.1">
    <property type="nucleotide sequence ID" value="NZ_FPCF01000001.1"/>
</dbReference>
<dbReference type="PROSITE" id="PS51257">
    <property type="entry name" value="PROKAR_LIPOPROTEIN"/>
    <property type="match status" value="1"/>
</dbReference>
<dbReference type="AlphaFoldDB" id="A0A432XJZ2"/>
<reference evidence="3" key="1">
    <citation type="journal article" date="2018" name="Front. Microbiol.">
        <title>Genome-Based Analysis Reveals the Taxonomy and Diversity of the Family Idiomarinaceae.</title>
        <authorList>
            <person name="Liu Y."/>
            <person name="Lai Q."/>
            <person name="Shao Z."/>
        </authorList>
    </citation>
    <scope>NUCLEOTIDE SEQUENCE [LARGE SCALE GENOMIC DNA]</scope>
    <source>
        <strain evidence="3">908033</strain>
    </source>
</reference>
<evidence type="ECO:0000313" key="3">
    <source>
        <dbReference type="Proteomes" id="UP000286985"/>
    </source>
</evidence>
<evidence type="ECO:0008006" key="4">
    <source>
        <dbReference type="Google" id="ProtNLM"/>
    </source>
</evidence>
<dbReference type="Proteomes" id="UP000286985">
    <property type="component" value="Unassembled WGS sequence"/>
</dbReference>
<feature type="chain" id="PRO_5019095272" description="Lipoprotein" evidence="1">
    <location>
        <begin position="21"/>
        <end position="93"/>
    </location>
</feature>
<keyword evidence="1" id="KW-0732">Signal</keyword>
<keyword evidence="3" id="KW-1185">Reference proteome</keyword>
<sequence>MKFLHLTIVLTISLIASACASTGVISLGENLYYIGKKDGSPGLGISLENKAEVYKEANAFCESKGLKLEIVEETVVAAAPARLGSTEIEFKCI</sequence>
<evidence type="ECO:0000256" key="1">
    <source>
        <dbReference type="SAM" id="SignalP"/>
    </source>
</evidence>
<organism evidence="2 3">
    <name type="scientific">Pseudidiomarina donghaiensis</name>
    <dbReference type="NCBI Taxonomy" id="519452"/>
    <lineage>
        <taxon>Bacteria</taxon>
        <taxon>Pseudomonadati</taxon>
        <taxon>Pseudomonadota</taxon>
        <taxon>Gammaproteobacteria</taxon>
        <taxon>Alteromonadales</taxon>
        <taxon>Idiomarinaceae</taxon>
        <taxon>Pseudidiomarina</taxon>
    </lineage>
</organism>
<comment type="caution">
    <text evidence="2">The sequence shown here is derived from an EMBL/GenBank/DDBJ whole genome shotgun (WGS) entry which is preliminary data.</text>
</comment>
<evidence type="ECO:0000313" key="2">
    <source>
        <dbReference type="EMBL" id="RUO48946.1"/>
    </source>
</evidence>
<gene>
    <name evidence="2" type="ORF">CWE24_00040</name>
</gene>
<accession>A0A432XJZ2</accession>
<protein>
    <recommendedName>
        <fullName evidence="4">Lipoprotein</fullName>
    </recommendedName>
</protein>
<dbReference type="OrthoDB" id="9133913at2"/>
<dbReference type="EMBL" id="PIPU01000001">
    <property type="protein sequence ID" value="RUO48946.1"/>
    <property type="molecule type" value="Genomic_DNA"/>
</dbReference>